<feature type="transmembrane region" description="Helical" evidence="2">
    <location>
        <begin position="299"/>
        <end position="322"/>
    </location>
</feature>
<dbReference type="InterPro" id="IPR002035">
    <property type="entry name" value="VWF_A"/>
</dbReference>
<dbReference type="InterPro" id="IPR036465">
    <property type="entry name" value="vWFA_dom_sf"/>
</dbReference>
<protein>
    <submittedName>
        <fullName evidence="4">VWA domain-containing protein</fullName>
    </submittedName>
</protein>
<keyword evidence="2" id="KW-0472">Membrane</keyword>
<proteinExistence type="predicted"/>
<dbReference type="EMBL" id="CP158568">
    <property type="protein sequence ID" value="XBY43398.1"/>
    <property type="molecule type" value="Genomic_DNA"/>
</dbReference>
<keyword evidence="2" id="KW-1133">Transmembrane helix</keyword>
<dbReference type="KEGG" id="mflg:ABS361_15015"/>
<evidence type="ECO:0000259" key="3">
    <source>
        <dbReference type="SMART" id="SM00327"/>
    </source>
</evidence>
<feature type="domain" description="VWFA" evidence="3">
    <location>
        <begin position="40"/>
        <end position="218"/>
    </location>
</feature>
<organism evidence="4">
    <name type="scientific">Methyloraptor flagellatus</name>
    <dbReference type="NCBI Taxonomy" id="3162530"/>
    <lineage>
        <taxon>Bacteria</taxon>
        <taxon>Pseudomonadati</taxon>
        <taxon>Pseudomonadota</taxon>
        <taxon>Alphaproteobacteria</taxon>
        <taxon>Hyphomicrobiales</taxon>
        <taxon>Ancalomicrobiaceae</taxon>
        <taxon>Methyloraptor</taxon>
    </lineage>
</organism>
<evidence type="ECO:0000256" key="1">
    <source>
        <dbReference type="SAM" id="MobiDB-lite"/>
    </source>
</evidence>
<sequence length="340" mass="36174">MAPRPHVPRRIDPRTVGLAVALALAVAALLHPTWTSRVARHDLTVVVDITTSMMVRDASIEGRPASRLDAAKRGLTDLIARIACGSRVALAVFSERRAFLLFEPVEVCSGYPAIAGTLDRLDWRMAWEGDSRISKGVADALEVAGSLDTDLVFVTDGHEAPPLRPDQPLWFPGGDGDAKRHGLLVGVGGDALSPIPKFDDDGHEVGFLAESDVPQDNRQGPPPSNAESRTGYNARNAPFGAEVARGNEHLSSLKQDYLEDLGRVTGLGYARLGRDDLAGAVARFARALPANAAADLRPLFGLAAFAALVLVYLVAPLAAVTVRRRRRGAPRSIASRGAPA</sequence>
<evidence type="ECO:0000313" key="4">
    <source>
        <dbReference type="EMBL" id="XBY43398.1"/>
    </source>
</evidence>
<accession>A0AAU7X636</accession>
<keyword evidence="2" id="KW-0812">Transmembrane</keyword>
<evidence type="ECO:0000256" key="2">
    <source>
        <dbReference type="SAM" id="Phobius"/>
    </source>
</evidence>
<dbReference type="SMART" id="SM00327">
    <property type="entry name" value="VWA"/>
    <property type="match status" value="1"/>
</dbReference>
<dbReference type="CDD" id="cd00198">
    <property type="entry name" value="vWFA"/>
    <property type="match status" value="1"/>
</dbReference>
<name>A0AAU7X636_9HYPH</name>
<gene>
    <name evidence="4" type="ORF">ABS361_15015</name>
</gene>
<feature type="region of interest" description="Disordered" evidence="1">
    <location>
        <begin position="210"/>
        <end position="232"/>
    </location>
</feature>
<dbReference type="Gene3D" id="3.40.50.410">
    <property type="entry name" value="von Willebrand factor, type A domain"/>
    <property type="match status" value="1"/>
</dbReference>
<dbReference type="RefSeq" id="WP_407048497.1">
    <property type="nucleotide sequence ID" value="NZ_CP158568.1"/>
</dbReference>
<dbReference type="AlphaFoldDB" id="A0AAU7X636"/>
<reference evidence="4" key="1">
    <citation type="submission" date="2024-06" db="EMBL/GenBank/DDBJ databases">
        <title>Methylostella associata gen. nov., sp. nov., a novel Ancalomicrobiaceae-affiliated facultatively methylotrophic bacteria that feed on methanotrophs of the genus Methylococcus.</title>
        <authorList>
            <person name="Saltykova V."/>
            <person name="Danilova O.V."/>
            <person name="Oshkin I.Y."/>
            <person name="Belova S.E."/>
            <person name="Pimenov N.V."/>
            <person name="Dedysh S.N."/>
        </authorList>
    </citation>
    <scope>NUCLEOTIDE SEQUENCE</scope>
    <source>
        <strain evidence="4">S20</strain>
    </source>
</reference>
<dbReference type="SUPFAM" id="SSF53300">
    <property type="entry name" value="vWA-like"/>
    <property type="match status" value="1"/>
</dbReference>